<dbReference type="AlphaFoldDB" id="A0A0A8X070"/>
<dbReference type="STRING" id="1321606.SAMD00020551_1455"/>
<reference evidence="1 2" key="1">
    <citation type="submission" date="2013-06" db="EMBL/GenBank/DDBJ databases">
        <title>Whole genome shotgun sequence of Bacillus selenatarsenatis SF-1.</title>
        <authorList>
            <person name="Kuroda M."/>
            <person name="Sei K."/>
            <person name="Yamashita M."/>
            <person name="Ike M."/>
        </authorList>
    </citation>
    <scope>NUCLEOTIDE SEQUENCE [LARGE SCALE GENOMIC DNA]</scope>
    <source>
        <strain evidence="1 2">SF-1</strain>
    </source>
</reference>
<dbReference type="Proteomes" id="UP000031014">
    <property type="component" value="Unassembled WGS sequence"/>
</dbReference>
<protein>
    <recommendedName>
        <fullName evidence="3">DUF1641 domain-containing protein</fullName>
    </recommendedName>
</protein>
<gene>
    <name evidence="1" type="ORF">SAMD00020551_1455</name>
</gene>
<evidence type="ECO:0000313" key="2">
    <source>
        <dbReference type="Proteomes" id="UP000031014"/>
    </source>
</evidence>
<evidence type="ECO:0000313" key="1">
    <source>
        <dbReference type="EMBL" id="GAM13313.1"/>
    </source>
</evidence>
<dbReference type="RefSeq" id="WP_052442113.1">
    <property type="nucleotide sequence ID" value="NZ_BASE01000030.1"/>
</dbReference>
<name>A0A0A8X070_MESS1</name>
<comment type="caution">
    <text evidence="1">The sequence shown here is derived from an EMBL/GenBank/DDBJ whole genome shotgun (WGS) entry which is preliminary data.</text>
</comment>
<accession>A0A0A8X070</accession>
<evidence type="ECO:0008006" key="3">
    <source>
        <dbReference type="Google" id="ProtNLM"/>
    </source>
</evidence>
<organism evidence="1 2">
    <name type="scientific">Mesobacillus selenatarsenatis (strain DSM 18680 / JCM 14380 / FERM P-15431 / SF-1)</name>
    <dbReference type="NCBI Taxonomy" id="1321606"/>
    <lineage>
        <taxon>Bacteria</taxon>
        <taxon>Bacillati</taxon>
        <taxon>Bacillota</taxon>
        <taxon>Bacilli</taxon>
        <taxon>Bacillales</taxon>
        <taxon>Bacillaceae</taxon>
        <taxon>Mesobacillus</taxon>
    </lineage>
</organism>
<proteinExistence type="predicted"/>
<dbReference type="EMBL" id="BASE01000030">
    <property type="protein sequence ID" value="GAM13313.1"/>
    <property type="molecule type" value="Genomic_DNA"/>
</dbReference>
<sequence>MATETPQEQKTEQHKLVGFTNAAMSAVTGEMVSTIAETGVKMVEMADDILQPETLSLLKALPEVAENLERTLMEVKRMEETGVLKSLMQLSDMAAAMKGAMTGPMVTDMAEKAIKGVELADSFVQLGAIDLVDGMLTAFHNAQEETKDKEPLSSMQLMKAVTQKETREGMTLMISFLQNLPKQLNK</sequence>
<keyword evidence="2" id="KW-1185">Reference proteome</keyword>
<dbReference type="OrthoDB" id="2839473at2"/>